<reference evidence="2" key="1">
    <citation type="journal article" date="2012" name="Science">
        <title>Fermentation, hydrogen, and sulfur metabolism in multiple uncultivated bacterial phyla.</title>
        <authorList>
            <person name="Wrighton K.C."/>
            <person name="Thomas B.C."/>
            <person name="Sharon I."/>
            <person name="Miller C.S."/>
            <person name="Castelle C.J."/>
            <person name="VerBerkmoes N.C."/>
            <person name="Wilkins M.J."/>
            <person name="Hettich R.L."/>
            <person name="Lipton M.S."/>
            <person name="Williams K.H."/>
            <person name="Long P.E."/>
            <person name="Banfield J.F."/>
        </authorList>
    </citation>
    <scope>NUCLEOTIDE SEQUENCE [LARGE SCALE GENOMIC DNA]</scope>
</reference>
<dbReference type="AlphaFoldDB" id="K1XW95"/>
<sequence length="102" mass="12010">MAYITIYSTYPNIKDAKKIATILLDKHLIACANFFPIESMYHRKGKTETAKEIVALYKTQKKHRKTIQKEIIQYHSYEIPCIIKLDMEANPSYQERITKETI</sequence>
<organism evidence="2">
    <name type="scientific">uncultured bacterium</name>
    <name type="common">gcode 4</name>
    <dbReference type="NCBI Taxonomy" id="1234023"/>
    <lineage>
        <taxon>Bacteria</taxon>
        <taxon>environmental samples</taxon>
    </lineage>
</organism>
<gene>
    <name evidence="2" type="ORF">ACD_80C00174G0018</name>
</gene>
<dbReference type="InterPro" id="IPR015867">
    <property type="entry name" value="N-reg_PII/ATP_PRibTrfase_C"/>
</dbReference>
<dbReference type="GO" id="GO:0005507">
    <property type="term" value="F:copper ion binding"/>
    <property type="evidence" value="ECO:0007669"/>
    <property type="project" value="TreeGrafter"/>
</dbReference>
<comment type="similarity">
    <text evidence="1">Belongs to the CutA family.</text>
</comment>
<dbReference type="InterPro" id="IPR011322">
    <property type="entry name" value="N-reg_PII-like_a/b"/>
</dbReference>
<protein>
    <recommendedName>
        <fullName evidence="3">Divalent-cation tolerance protein CutA</fullName>
    </recommendedName>
</protein>
<dbReference type="EMBL" id="AMFJ01036181">
    <property type="protein sequence ID" value="EKD24668.1"/>
    <property type="molecule type" value="Genomic_DNA"/>
</dbReference>
<proteinExistence type="inferred from homology"/>
<dbReference type="SUPFAM" id="SSF54913">
    <property type="entry name" value="GlnB-like"/>
    <property type="match status" value="1"/>
</dbReference>
<comment type="caution">
    <text evidence="2">The sequence shown here is derived from an EMBL/GenBank/DDBJ whole genome shotgun (WGS) entry which is preliminary data.</text>
</comment>
<dbReference type="PANTHER" id="PTHR23419:SF8">
    <property type="entry name" value="FI09726P"/>
    <property type="match status" value="1"/>
</dbReference>
<dbReference type="Pfam" id="PF03091">
    <property type="entry name" value="CutA1"/>
    <property type="match status" value="1"/>
</dbReference>
<dbReference type="PANTHER" id="PTHR23419">
    <property type="entry name" value="DIVALENT CATION TOLERANCE CUTA-RELATED"/>
    <property type="match status" value="1"/>
</dbReference>
<name>K1XW95_9BACT</name>
<evidence type="ECO:0000313" key="2">
    <source>
        <dbReference type="EMBL" id="EKD24668.1"/>
    </source>
</evidence>
<accession>K1XW95</accession>
<evidence type="ECO:0000256" key="1">
    <source>
        <dbReference type="ARBA" id="ARBA00010169"/>
    </source>
</evidence>
<dbReference type="InterPro" id="IPR004323">
    <property type="entry name" value="Ion_tolerance_CutA"/>
</dbReference>
<dbReference type="Gene3D" id="3.30.70.120">
    <property type="match status" value="1"/>
</dbReference>
<evidence type="ECO:0008006" key="3">
    <source>
        <dbReference type="Google" id="ProtNLM"/>
    </source>
</evidence>
<dbReference type="GO" id="GO:0010038">
    <property type="term" value="P:response to metal ion"/>
    <property type="evidence" value="ECO:0007669"/>
    <property type="project" value="InterPro"/>
</dbReference>